<organism evidence="4 5">
    <name type="scientific">Colletotrichum chrysophilum</name>
    <dbReference type="NCBI Taxonomy" id="1836956"/>
    <lineage>
        <taxon>Eukaryota</taxon>
        <taxon>Fungi</taxon>
        <taxon>Dikarya</taxon>
        <taxon>Ascomycota</taxon>
        <taxon>Pezizomycotina</taxon>
        <taxon>Sordariomycetes</taxon>
        <taxon>Hypocreomycetidae</taxon>
        <taxon>Glomerellales</taxon>
        <taxon>Glomerellaceae</taxon>
        <taxon>Colletotrichum</taxon>
        <taxon>Colletotrichum gloeosporioides species complex</taxon>
    </lineage>
</organism>
<dbReference type="SUPFAM" id="SSF53474">
    <property type="entry name" value="alpha/beta-Hydrolases"/>
    <property type="match status" value="1"/>
</dbReference>
<dbReference type="InterPro" id="IPR029058">
    <property type="entry name" value="AB_hydrolase_fold"/>
</dbReference>
<evidence type="ECO:0000313" key="5">
    <source>
        <dbReference type="Proteomes" id="UP001243330"/>
    </source>
</evidence>
<evidence type="ECO:0000256" key="1">
    <source>
        <dbReference type="ARBA" id="ARBA00005964"/>
    </source>
</evidence>
<evidence type="ECO:0000256" key="2">
    <source>
        <dbReference type="ARBA" id="ARBA00022801"/>
    </source>
</evidence>
<dbReference type="Pfam" id="PF00135">
    <property type="entry name" value="COesterase"/>
    <property type="match status" value="1"/>
</dbReference>
<dbReference type="InterPro" id="IPR027417">
    <property type="entry name" value="P-loop_NTPase"/>
</dbReference>
<dbReference type="SUPFAM" id="SSF52540">
    <property type="entry name" value="P-loop containing nucleoside triphosphate hydrolases"/>
    <property type="match status" value="1"/>
</dbReference>
<evidence type="ECO:0000313" key="4">
    <source>
        <dbReference type="EMBL" id="KAK1855983.1"/>
    </source>
</evidence>
<keyword evidence="2" id="KW-0378">Hydrolase</keyword>
<comment type="similarity">
    <text evidence="1">Belongs to the type-B carboxylesterase/lipase family.</text>
</comment>
<dbReference type="Gene3D" id="3.40.50.1820">
    <property type="entry name" value="alpha/beta hydrolase"/>
    <property type="match status" value="1"/>
</dbReference>
<dbReference type="Pfam" id="PF17784">
    <property type="entry name" value="Sulfotransfer_4"/>
    <property type="match status" value="1"/>
</dbReference>
<dbReference type="PANTHER" id="PTHR11559">
    <property type="entry name" value="CARBOXYLESTERASE"/>
    <property type="match status" value="1"/>
</dbReference>
<dbReference type="PROSITE" id="PS00122">
    <property type="entry name" value="CARBOXYLESTERASE_B_1"/>
    <property type="match status" value="1"/>
</dbReference>
<reference evidence="4" key="1">
    <citation type="submission" date="2023-01" db="EMBL/GenBank/DDBJ databases">
        <title>Colletotrichum chrysophilum M932 genome sequence.</title>
        <authorList>
            <person name="Baroncelli R."/>
        </authorList>
    </citation>
    <scope>NUCLEOTIDE SEQUENCE</scope>
    <source>
        <strain evidence="4">M932</strain>
    </source>
</reference>
<dbReference type="GO" id="GO:0016787">
    <property type="term" value="F:hydrolase activity"/>
    <property type="evidence" value="ECO:0007669"/>
    <property type="project" value="UniProtKB-KW"/>
</dbReference>
<evidence type="ECO:0000259" key="3">
    <source>
        <dbReference type="Pfam" id="PF00135"/>
    </source>
</evidence>
<dbReference type="InterPro" id="IPR002018">
    <property type="entry name" value="CarbesteraseB"/>
</dbReference>
<dbReference type="EMBL" id="JAQOWY010000014">
    <property type="protein sequence ID" value="KAK1855983.1"/>
    <property type="molecule type" value="Genomic_DNA"/>
</dbReference>
<dbReference type="InterPro" id="IPR019826">
    <property type="entry name" value="Carboxylesterase_B_AS"/>
</dbReference>
<dbReference type="InterPro" id="IPR040632">
    <property type="entry name" value="Sulfotransfer_4"/>
</dbReference>
<sequence>MGGAPSVPTDPSRRIQVIGAGYSRTGTVSLQLALEKLLDGPVMHGGTQVLHREDAYCKKLAQAYEAKRAGDKARLHRLLEDIFAGYVGCTDMPPIDFIPDLLELYPDAKVVLTTRDNEKFAKSIQLVGSNASIWWLPYVMWPVPGWRWFPTLVNEFTNSAMKIKGPTDGQDHYHSILPNWNHSVQQMVPADKLLIMDLKEGWEPLCKFLNVPVPNEPLPRANDAAAIEKTAQEVIVKLMGIWSEKRSPRNLSRIIEAQQYEENRRSAFVLHIPTTTFVLLYTTPHIMWKLAAAATLLAEANAAFSTVVQTKYGSVQGYPAFNSTPVNMSLTNWADITVWKGIPFAATTAGENRFKPPQPVTPWNTTLDAKDFGNACPSALGTGETEYSIGEDCLSLNVWSAANSSDAKLPVVMWSYPAGSSSAFPLFDGAGTADKGVVFVNYNYRTGSFGWLATPELNEERLASAGSNSSGNWGMLDQFAALTWIHENIAQFGGDPDHITVMGQSAGSAATYHILNSPLHNITIHGAIIQSGVRDPHDPLATSLAENYRTLDVNMDTAARFMASLNCSDIACMRALSMDDLVTEFLSSEFDFTATLDYYAMPDTYLNTLEKGIAQDVPVMTGNTKDESGASYGLNITLATYLSDLNETYGTWQQEFLAAYPANDSATASAAYNAQFTDRSKVGTYFWSQLWAKNATSSVYNYIWDHAPPGQTQGAYHESEINYAMNNLYGTDLPWTSEDYAIAETMNAYWVAFIKNGNPNAEGLADWAPATDANATVMELGEGFQVLPIAKESQIDLFSRWFDSLVAY</sequence>
<name>A0AAD9AWN3_9PEZI</name>
<comment type="caution">
    <text evidence="4">The sequence shown here is derived from an EMBL/GenBank/DDBJ whole genome shotgun (WGS) entry which is preliminary data.</text>
</comment>
<keyword evidence="5" id="KW-1185">Reference proteome</keyword>
<dbReference type="Proteomes" id="UP001243330">
    <property type="component" value="Unassembled WGS sequence"/>
</dbReference>
<dbReference type="Gene3D" id="3.40.50.300">
    <property type="entry name" value="P-loop containing nucleotide triphosphate hydrolases"/>
    <property type="match status" value="1"/>
</dbReference>
<gene>
    <name evidence="4" type="ORF">CCHR01_01365</name>
</gene>
<protein>
    <submittedName>
        <fullName evidence="4">Carboxylesterase</fullName>
    </submittedName>
</protein>
<proteinExistence type="inferred from homology"/>
<feature type="domain" description="Carboxylesterase type B" evidence="3">
    <location>
        <begin position="306"/>
        <end position="785"/>
    </location>
</feature>
<dbReference type="InterPro" id="IPR050309">
    <property type="entry name" value="Type-B_Carboxylest/Lipase"/>
</dbReference>
<dbReference type="AlphaFoldDB" id="A0AAD9AWN3"/>
<accession>A0AAD9AWN3</accession>